<dbReference type="Proteomes" id="UP000036356">
    <property type="component" value="Unassembled WGS sequence"/>
</dbReference>
<dbReference type="STRING" id="476652.DEAC_c06660"/>
<feature type="transmembrane region" description="Helical" evidence="1">
    <location>
        <begin position="6"/>
        <end position="27"/>
    </location>
</feature>
<sequence>MIIGFGFGNSFQSFLMLVFTSLISYSLQRGLRNLGRGKEERKQRERNKC</sequence>
<accession>A0A0J1FVI9</accession>
<evidence type="ECO:0000313" key="3">
    <source>
        <dbReference type="Proteomes" id="UP000036356"/>
    </source>
</evidence>
<keyword evidence="1" id="KW-0812">Transmembrane</keyword>
<name>A0A0J1FVI9_9FIRM</name>
<dbReference type="EMBL" id="LDZY01000002">
    <property type="protein sequence ID" value="KLU67454.1"/>
    <property type="molecule type" value="Genomic_DNA"/>
</dbReference>
<keyword evidence="1" id="KW-0472">Membrane</keyword>
<reference evidence="2 3" key="1">
    <citation type="submission" date="2015-06" db="EMBL/GenBank/DDBJ databases">
        <title>Draft genome of the moderately acidophilic sulfate reducer Candidatus Desulfosporosinus acididurans strain M1.</title>
        <authorList>
            <person name="Poehlein A."/>
            <person name="Petzsch P."/>
            <person name="Johnson B.D."/>
            <person name="Schloemann M."/>
            <person name="Daniel R."/>
            <person name="Muehling M."/>
        </authorList>
    </citation>
    <scope>NUCLEOTIDE SEQUENCE [LARGE SCALE GENOMIC DNA]</scope>
    <source>
        <strain evidence="2 3">M1</strain>
    </source>
</reference>
<dbReference type="PATRIC" id="fig|476652.3.peg.682"/>
<keyword evidence="3" id="KW-1185">Reference proteome</keyword>
<gene>
    <name evidence="2" type="ORF">DEAC_c06660</name>
</gene>
<evidence type="ECO:0000256" key="1">
    <source>
        <dbReference type="SAM" id="Phobius"/>
    </source>
</evidence>
<organism evidence="2 3">
    <name type="scientific">Desulfosporosinus acididurans</name>
    <dbReference type="NCBI Taxonomy" id="476652"/>
    <lineage>
        <taxon>Bacteria</taxon>
        <taxon>Bacillati</taxon>
        <taxon>Bacillota</taxon>
        <taxon>Clostridia</taxon>
        <taxon>Eubacteriales</taxon>
        <taxon>Desulfitobacteriaceae</taxon>
        <taxon>Desulfosporosinus</taxon>
    </lineage>
</organism>
<dbReference type="AlphaFoldDB" id="A0A0J1FVI9"/>
<proteinExistence type="predicted"/>
<keyword evidence="1" id="KW-1133">Transmembrane helix</keyword>
<protein>
    <submittedName>
        <fullName evidence="2">Uncharacterized protein</fullName>
    </submittedName>
</protein>
<comment type="caution">
    <text evidence="2">The sequence shown here is derived from an EMBL/GenBank/DDBJ whole genome shotgun (WGS) entry which is preliminary data.</text>
</comment>
<evidence type="ECO:0000313" key="2">
    <source>
        <dbReference type="EMBL" id="KLU67454.1"/>
    </source>
</evidence>